<sequence>MSDILISIDDHEGDGDGINEDCNTNKDKLLEGRAVGSFSSPMSLEGCTDEEFDYEDGDISRSTVNEIPTIDFSEQIQKLLVKDMDSTVVVKLLGCNIGLPGFLYKRRVLEEIINLVGKVAKLDIKIESGVRARVARMTVFMDLEKPFTSQILVNGKVQRVEFEAVLAVCFTCGCYGHLKGLCPFTLGDQNIDADKGRVSNSLAKEFNSTVTGKYGP</sequence>
<protein>
    <recommendedName>
        <fullName evidence="3">CCHC-type domain-containing protein</fullName>
    </recommendedName>
</protein>
<organism evidence="1 2">
    <name type="scientific">Gossypium gossypioides</name>
    <name type="common">Mexican cotton</name>
    <name type="synonym">Selera gossypioides</name>
    <dbReference type="NCBI Taxonomy" id="34282"/>
    <lineage>
        <taxon>Eukaryota</taxon>
        <taxon>Viridiplantae</taxon>
        <taxon>Streptophyta</taxon>
        <taxon>Embryophyta</taxon>
        <taxon>Tracheophyta</taxon>
        <taxon>Spermatophyta</taxon>
        <taxon>Magnoliopsida</taxon>
        <taxon>eudicotyledons</taxon>
        <taxon>Gunneridae</taxon>
        <taxon>Pentapetalae</taxon>
        <taxon>rosids</taxon>
        <taxon>malvids</taxon>
        <taxon>Malvales</taxon>
        <taxon>Malvaceae</taxon>
        <taxon>Malvoideae</taxon>
        <taxon>Gossypium</taxon>
    </lineage>
</organism>
<evidence type="ECO:0000313" key="2">
    <source>
        <dbReference type="Proteomes" id="UP000593579"/>
    </source>
</evidence>
<evidence type="ECO:0008006" key="3">
    <source>
        <dbReference type="Google" id="ProtNLM"/>
    </source>
</evidence>
<proteinExistence type="predicted"/>
<dbReference type="AlphaFoldDB" id="A0A7J9BQG5"/>
<reference evidence="1 2" key="1">
    <citation type="journal article" date="2019" name="Genome Biol. Evol.">
        <title>Insights into the evolution of the New World diploid cottons (Gossypium, subgenus Houzingenia) based on genome sequencing.</title>
        <authorList>
            <person name="Grover C.E."/>
            <person name="Arick M.A. 2nd"/>
            <person name="Thrash A."/>
            <person name="Conover J.L."/>
            <person name="Sanders W.S."/>
            <person name="Peterson D.G."/>
            <person name="Frelichowski J.E."/>
            <person name="Scheffler J.A."/>
            <person name="Scheffler B.E."/>
            <person name="Wendel J.F."/>
        </authorList>
    </citation>
    <scope>NUCLEOTIDE SEQUENCE [LARGE SCALE GENOMIC DNA]</scope>
    <source>
        <strain evidence="1">5</strain>
        <tissue evidence="1">Leaf</tissue>
    </source>
</reference>
<dbReference type="Proteomes" id="UP000593579">
    <property type="component" value="Unassembled WGS sequence"/>
</dbReference>
<evidence type="ECO:0000313" key="1">
    <source>
        <dbReference type="EMBL" id="MBA0738407.1"/>
    </source>
</evidence>
<dbReference type="EMBL" id="JABEZY010000005">
    <property type="protein sequence ID" value="MBA0738407.1"/>
    <property type="molecule type" value="Genomic_DNA"/>
</dbReference>
<accession>A0A7J9BQG5</accession>
<dbReference type="OrthoDB" id="984375at2759"/>
<gene>
    <name evidence="1" type="ORF">Gogos_011770</name>
</gene>
<dbReference type="PANTHER" id="PTHR31286:SF173">
    <property type="entry name" value="DUF4283 DOMAIN-CONTAINING PROTEIN"/>
    <property type="match status" value="1"/>
</dbReference>
<comment type="caution">
    <text evidence="1">The sequence shown here is derived from an EMBL/GenBank/DDBJ whole genome shotgun (WGS) entry which is preliminary data.</text>
</comment>
<name>A0A7J9BQG5_GOSGO</name>
<dbReference type="InterPro" id="IPR040256">
    <property type="entry name" value="At4g02000-like"/>
</dbReference>
<dbReference type="PANTHER" id="PTHR31286">
    <property type="entry name" value="GLYCINE-RICH CELL WALL STRUCTURAL PROTEIN 1.8-LIKE"/>
    <property type="match status" value="1"/>
</dbReference>
<keyword evidence="2" id="KW-1185">Reference proteome</keyword>